<accession>A0A256L9P0</accession>
<feature type="transmembrane region" description="Helical" evidence="5">
    <location>
        <begin position="50"/>
        <end position="72"/>
    </location>
</feature>
<keyword evidence="3 5" id="KW-1133">Transmembrane helix</keyword>
<dbReference type="InterPro" id="IPR052962">
    <property type="entry name" value="AA_Transporter_AGT"/>
</dbReference>
<name>A0A256L9P0_9LACO</name>
<feature type="transmembrane region" description="Helical" evidence="5">
    <location>
        <begin position="468"/>
        <end position="487"/>
    </location>
</feature>
<evidence type="ECO:0000256" key="1">
    <source>
        <dbReference type="ARBA" id="ARBA00004141"/>
    </source>
</evidence>
<feature type="transmembrane region" description="Helical" evidence="5">
    <location>
        <begin position="440"/>
        <end position="456"/>
    </location>
</feature>
<proteinExistence type="predicted"/>
<dbReference type="PANTHER" id="PTHR47547">
    <property type="match status" value="1"/>
</dbReference>
<evidence type="ECO:0000256" key="5">
    <source>
        <dbReference type="SAM" id="Phobius"/>
    </source>
</evidence>
<protein>
    <submittedName>
        <fullName evidence="7">Amino acid:proton symporter</fullName>
    </submittedName>
</protein>
<reference evidence="8 9" key="3">
    <citation type="submission" date="2017-09" db="EMBL/GenBank/DDBJ databases">
        <title>Tripartite evolution among Lactobacillus johnsonii, Lactobacillus taiwanensis, Lactobacillus reuteri and their rodent host.</title>
        <authorList>
            <person name="Wang T."/>
            <person name="Knowles S."/>
            <person name="Cheng C."/>
        </authorList>
    </citation>
    <scope>NUCLEOTIDE SEQUENCE [LARGE SCALE GENOMIC DNA]</scope>
    <source>
        <strain evidence="7 8">609q</strain>
        <strain evidence="6 9">609u</strain>
    </source>
</reference>
<feature type="transmembrane region" description="Helical" evidence="5">
    <location>
        <begin position="312"/>
        <end position="332"/>
    </location>
</feature>
<dbReference type="GO" id="GO:0022857">
    <property type="term" value="F:transmembrane transporter activity"/>
    <property type="evidence" value="ECO:0007669"/>
    <property type="project" value="InterPro"/>
</dbReference>
<dbReference type="EMBL" id="NGNX01000061">
    <property type="protein sequence ID" value="OYR90135.1"/>
    <property type="molecule type" value="Genomic_DNA"/>
</dbReference>
<feature type="transmembrane region" description="Helical" evidence="5">
    <location>
        <begin position="499"/>
        <end position="516"/>
    </location>
</feature>
<feature type="transmembrane region" description="Helical" evidence="5">
    <location>
        <begin position="285"/>
        <end position="306"/>
    </location>
</feature>
<dbReference type="Pfam" id="PF13520">
    <property type="entry name" value="AA_permease_2"/>
    <property type="match status" value="1"/>
</dbReference>
<evidence type="ECO:0000256" key="4">
    <source>
        <dbReference type="ARBA" id="ARBA00023136"/>
    </source>
</evidence>
<evidence type="ECO:0000256" key="3">
    <source>
        <dbReference type="ARBA" id="ARBA00022989"/>
    </source>
</evidence>
<reference evidence="7 8" key="1">
    <citation type="submission" date="2017-04" db="EMBL/GenBank/DDBJ databases">
        <authorList>
            <person name="Afonso C.L."/>
            <person name="Miller P.J."/>
            <person name="Scott M.A."/>
            <person name="Spackman E."/>
            <person name="Goraichik I."/>
            <person name="Dimitrov K.M."/>
            <person name="Suarez D.L."/>
            <person name="Swayne D.E."/>
        </authorList>
    </citation>
    <scope>NUCLEOTIDE SEQUENCE [LARGE SCALE GENOMIC DNA]</scope>
    <source>
        <strain evidence="7 8">609q</strain>
    </source>
</reference>
<dbReference type="Proteomes" id="UP000216316">
    <property type="component" value="Unassembled WGS sequence"/>
</dbReference>
<evidence type="ECO:0000313" key="7">
    <source>
        <dbReference type="EMBL" id="OYR90135.1"/>
    </source>
</evidence>
<evidence type="ECO:0000256" key="2">
    <source>
        <dbReference type="ARBA" id="ARBA00022692"/>
    </source>
</evidence>
<keyword evidence="9" id="KW-1185">Reference proteome</keyword>
<evidence type="ECO:0000313" key="9">
    <source>
        <dbReference type="Proteomes" id="UP000216316"/>
    </source>
</evidence>
<feature type="transmembrane region" description="Helical" evidence="5">
    <location>
        <begin position="93"/>
        <end position="121"/>
    </location>
</feature>
<reference evidence="6 9" key="2">
    <citation type="submission" date="2017-05" db="EMBL/GenBank/DDBJ databases">
        <authorList>
            <person name="Lin X.B."/>
            <person name="Stothard P."/>
            <person name="Tasseva G."/>
            <person name="Walter J."/>
        </authorList>
    </citation>
    <scope>NUCLEOTIDE SEQUENCE [LARGE SCALE GENOMIC DNA]</scope>
    <source>
        <strain evidence="6 9">609u</strain>
    </source>
</reference>
<feature type="transmembrane region" description="Helical" evidence="5">
    <location>
        <begin position="378"/>
        <end position="403"/>
    </location>
</feature>
<gene>
    <name evidence="6" type="ORF">CBF53_06760</name>
    <name evidence="7" type="ORF">CBF70_09545</name>
</gene>
<feature type="transmembrane region" description="Helical" evidence="5">
    <location>
        <begin position="247"/>
        <end position="273"/>
    </location>
</feature>
<feature type="transmembrane region" description="Helical" evidence="5">
    <location>
        <begin position="173"/>
        <end position="194"/>
    </location>
</feature>
<evidence type="ECO:0000313" key="8">
    <source>
        <dbReference type="Proteomes" id="UP000215828"/>
    </source>
</evidence>
<dbReference type="AlphaFoldDB" id="A0A256L9P0"/>
<feature type="transmembrane region" description="Helical" evidence="5">
    <location>
        <begin position="352"/>
        <end position="372"/>
    </location>
</feature>
<dbReference type="InterPro" id="IPR002293">
    <property type="entry name" value="AA/rel_permease1"/>
</dbReference>
<dbReference type="EMBL" id="NGNV01000033">
    <property type="protein sequence ID" value="OYR87692.1"/>
    <property type="molecule type" value="Genomic_DNA"/>
</dbReference>
<keyword evidence="2 5" id="KW-0812">Transmembrane</keyword>
<dbReference type="Proteomes" id="UP000215828">
    <property type="component" value="Unassembled WGS sequence"/>
</dbReference>
<comment type="caution">
    <text evidence="7">The sequence shown here is derived from an EMBL/GenBank/DDBJ whole genome shotgun (WGS) entry which is preliminary data.</text>
</comment>
<dbReference type="PANTHER" id="PTHR47547:SF1">
    <property type="entry name" value="ASPARTATE-PROTON SYMPORTER"/>
    <property type="match status" value="1"/>
</dbReference>
<feature type="transmembrane region" description="Helical" evidence="5">
    <location>
        <begin position="20"/>
        <end position="38"/>
    </location>
</feature>
<keyword evidence="4 5" id="KW-0472">Membrane</keyword>
<dbReference type="GO" id="GO:0016020">
    <property type="term" value="C:membrane"/>
    <property type="evidence" value="ECO:0007669"/>
    <property type="project" value="UniProtKB-SubCell"/>
</dbReference>
<evidence type="ECO:0000313" key="6">
    <source>
        <dbReference type="EMBL" id="OYR87692.1"/>
    </source>
</evidence>
<dbReference type="RefSeq" id="WP_094496096.1">
    <property type="nucleotide sequence ID" value="NZ_NGNV01000033.1"/>
</dbReference>
<dbReference type="PIRSF" id="PIRSF006060">
    <property type="entry name" value="AA_transporter"/>
    <property type="match status" value="1"/>
</dbReference>
<dbReference type="Gene3D" id="1.20.1740.10">
    <property type="entry name" value="Amino acid/polyamine transporter I"/>
    <property type="match status" value="1"/>
</dbReference>
<feature type="transmembrane region" description="Helical" evidence="5">
    <location>
        <begin position="415"/>
        <end position="434"/>
    </location>
</feature>
<sequence>MSNKGGVRKNLNNKGHKISLFSAIMLALNSLIGSGWLFGSGSAARIAGPAAVLSWIIGAIIIIAIALTYVELGTMFPESGGMSKYAQYSHGPMLGFIAAWANWISLVTLVPMEAVAAVQYMSSWPWKWANWTHHFMQDGNITTPGLLIVFAFMIIFTLINFWSIKIMTHFTNLISIFKVLLPTLTIIMLFASSFHPANFGHDVQTFMPYGSRAIFEAASGAGIIMSYDAFQTVINIGGELENPRKNIIRGVLISMFITAAIYILLQVAFIGALDPAMIAKDSWHGINFASPFADIAILLGINWLVILLYMDAFVSPFGTGVAFVATASRALAAMTHTKHLPAWLSRLNRRYLVPRFAMVTDLVLAIILVSVFRNWNLLATVITCATLIAYLTGPVTTITLRKIAPDLDRPYKPSYMKWFAPLTFVLTSLAIYWAMWPTTIQVILVIVLGIPIYFYYEVKYQKKNFKAQFKHAAWLLSYLIFISIMSYCGSDGFGGQNWITYPWDFLVIAAVSLIFYKLAIDTSLEKIDPAAIKVNEKIRLKESEE</sequence>
<organism evidence="7 8">
    <name type="scientific">Lactobacillus taiwanensis</name>
    <dbReference type="NCBI Taxonomy" id="508451"/>
    <lineage>
        <taxon>Bacteria</taxon>
        <taxon>Bacillati</taxon>
        <taxon>Bacillota</taxon>
        <taxon>Bacilli</taxon>
        <taxon>Lactobacillales</taxon>
        <taxon>Lactobacillaceae</taxon>
        <taxon>Lactobacillus</taxon>
    </lineage>
</organism>
<comment type="subcellular location">
    <subcellularLocation>
        <location evidence="1">Membrane</location>
        <topology evidence="1">Multi-pass membrane protein</topology>
    </subcellularLocation>
</comment>
<feature type="transmembrane region" description="Helical" evidence="5">
    <location>
        <begin position="141"/>
        <end position="161"/>
    </location>
</feature>